<dbReference type="PROSITE" id="PS51724">
    <property type="entry name" value="SPOR"/>
    <property type="match status" value="1"/>
</dbReference>
<name>A0AAX2H045_9FLAO</name>
<keyword evidence="4" id="KW-1185">Reference proteome</keyword>
<dbReference type="KEGG" id="chg:AXF12_10625"/>
<evidence type="ECO:0000313" key="5">
    <source>
        <dbReference type="Proteomes" id="UP000215539"/>
    </source>
</evidence>
<accession>A0AAX2H045</accession>
<proteinExistence type="predicted"/>
<dbReference type="SUPFAM" id="SSF110997">
    <property type="entry name" value="Sporulation related repeat"/>
    <property type="match status" value="1"/>
</dbReference>
<reference evidence="2 4" key="1">
    <citation type="submission" date="2016-02" db="EMBL/GenBank/DDBJ databases">
        <authorList>
            <person name="Holder M.E."/>
            <person name="Ajami N.J."/>
            <person name="Petrosino J.F."/>
        </authorList>
    </citation>
    <scope>NUCLEOTIDE SEQUENCE [LARGE SCALE GENOMIC DNA]</scope>
    <source>
        <strain evidence="2 4">CCUG 32990</strain>
    </source>
</reference>
<evidence type="ECO:0000313" key="4">
    <source>
        <dbReference type="Proteomes" id="UP000065822"/>
    </source>
</evidence>
<sequence length="492" mass="55033">MRYTFLAIITLLTLPLWGQATDFKVRYEAFLKGDIKIIGNNILNREERRKSANTPYNDRSGKAKLNDVLNMQYTDVDNDPQTFSSSSASFNNEGAEGGKVVYAGLYWAATYPYAAGQLKKDKNTITDNSRQDPSSVLLKIPSKNTYNPVQGTLIYDARNDEKLKSSSPYVYYADVTTLVAEDNSQGDYTVANVRATLGQIEGGSAAGWALVLVYENANSNVKKIITYDGFAAITNEESKTLTFSGFKTPEKGAFQTHIMGATLEGDLNMKDDNVLLSVPASGQYIALQSKLRPARNFFSSVIDNDGKIVSTRTPNSENTLGFDIFRLSIENDKQSLIPNNASSLDLIYSRSFDRYYLFLTALEIENNPKEVPQKVTEIETAKPIAMPLVEVNPTVKPAANTPRVKKLQATDTQRGYYVIVGSFLNINNVEKRVEEMKGFGYDAQVYYNSDQMLNFIYVAYYDNYQQAAQKVEEVRNRTDIPDPWILDVANND</sequence>
<evidence type="ECO:0000313" key="2">
    <source>
        <dbReference type="EMBL" id="AMD85927.1"/>
    </source>
</evidence>
<feature type="domain" description="SPOR" evidence="1">
    <location>
        <begin position="410"/>
        <end position="487"/>
    </location>
</feature>
<dbReference type="EMBL" id="LT906449">
    <property type="protein sequence ID" value="SNV15253.1"/>
    <property type="molecule type" value="Genomic_DNA"/>
</dbReference>
<organism evidence="3 5">
    <name type="scientific">Capnocytophaga haemolytica</name>
    <dbReference type="NCBI Taxonomy" id="45243"/>
    <lineage>
        <taxon>Bacteria</taxon>
        <taxon>Pseudomonadati</taxon>
        <taxon>Bacteroidota</taxon>
        <taxon>Flavobacteriia</taxon>
        <taxon>Flavobacteriales</taxon>
        <taxon>Flavobacteriaceae</taxon>
        <taxon>Capnocytophaga</taxon>
    </lineage>
</organism>
<protein>
    <submittedName>
        <fullName evidence="2">Adhesin</fullName>
    </submittedName>
</protein>
<dbReference type="Proteomes" id="UP000065822">
    <property type="component" value="Chromosome"/>
</dbReference>
<evidence type="ECO:0000313" key="3">
    <source>
        <dbReference type="EMBL" id="SNV15253.1"/>
    </source>
</evidence>
<gene>
    <name evidence="2" type="ORF">AXF12_10625</name>
    <name evidence="3" type="ORF">SAMEA44541418_02031</name>
</gene>
<dbReference type="InterPro" id="IPR007730">
    <property type="entry name" value="SPOR-like_dom"/>
</dbReference>
<reference evidence="3 5" key="2">
    <citation type="submission" date="2017-06" db="EMBL/GenBank/DDBJ databases">
        <authorList>
            <consortium name="Pathogen Informatics"/>
        </authorList>
    </citation>
    <scope>NUCLEOTIDE SEQUENCE [LARGE SCALE GENOMIC DNA]</scope>
    <source>
        <strain evidence="3 5">NCTC12947</strain>
    </source>
</reference>
<evidence type="ECO:0000259" key="1">
    <source>
        <dbReference type="PROSITE" id="PS51724"/>
    </source>
</evidence>
<dbReference type="GO" id="GO:0042834">
    <property type="term" value="F:peptidoglycan binding"/>
    <property type="evidence" value="ECO:0007669"/>
    <property type="project" value="InterPro"/>
</dbReference>
<dbReference type="Proteomes" id="UP000215539">
    <property type="component" value="Chromosome 1"/>
</dbReference>
<dbReference type="EMBL" id="CP014227">
    <property type="protein sequence ID" value="AMD85927.1"/>
    <property type="molecule type" value="Genomic_DNA"/>
</dbReference>
<dbReference type="RefSeq" id="WP_066430981.1">
    <property type="nucleotide sequence ID" value="NZ_CP014227.1"/>
</dbReference>
<dbReference type="AlphaFoldDB" id="A0AAX2H045"/>
<dbReference type="InterPro" id="IPR036680">
    <property type="entry name" value="SPOR-like_sf"/>
</dbReference>